<dbReference type="Proteomes" id="UP001596409">
    <property type="component" value="Unassembled WGS sequence"/>
</dbReference>
<gene>
    <name evidence="3" type="ORF">ACFQMH_26015</name>
</gene>
<evidence type="ECO:0000313" key="3">
    <source>
        <dbReference type="EMBL" id="MFC7015098.1"/>
    </source>
</evidence>
<accession>A0ABW2E562</accession>
<evidence type="ECO:0000313" key="4">
    <source>
        <dbReference type="Proteomes" id="UP001596409"/>
    </source>
</evidence>
<protein>
    <submittedName>
        <fullName evidence="3">Uncharacterized protein</fullName>
    </submittedName>
</protein>
<organism evidence="3 4">
    <name type="scientific">Streptomyces viridiviolaceus</name>
    <dbReference type="NCBI Taxonomy" id="68282"/>
    <lineage>
        <taxon>Bacteria</taxon>
        <taxon>Bacillati</taxon>
        <taxon>Actinomycetota</taxon>
        <taxon>Actinomycetes</taxon>
        <taxon>Kitasatosporales</taxon>
        <taxon>Streptomycetaceae</taxon>
        <taxon>Streptomyces</taxon>
    </lineage>
</organism>
<comment type="caution">
    <text evidence="3">The sequence shown here is derived from an EMBL/GenBank/DDBJ whole genome shotgun (WGS) entry which is preliminary data.</text>
</comment>
<evidence type="ECO:0000256" key="2">
    <source>
        <dbReference type="SAM" id="Phobius"/>
    </source>
</evidence>
<keyword evidence="4" id="KW-1185">Reference proteome</keyword>
<sequence length="93" mass="9884">MTRMLFLGLLLLAATGAFTALVIVGNLSGGPEYTVSVLGQQMVTLNTLAIFSSGLALALLFCLGVAAVKSGASHRHRRRSRTYQPRDPTAMHP</sequence>
<feature type="transmembrane region" description="Helical" evidence="2">
    <location>
        <begin position="43"/>
        <end position="68"/>
    </location>
</feature>
<keyword evidence="2" id="KW-0812">Transmembrane</keyword>
<dbReference type="RefSeq" id="WP_229880854.1">
    <property type="nucleotide sequence ID" value="NZ_BMWA01000011.1"/>
</dbReference>
<dbReference type="EMBL" id="JBHSYM010000059">
    <property type="protein sequence ID" value="MFC7015098.1"/>
    <property type="molecule type" value="Genomic_DNA"/>
</dbReference>
<feature type="compositionally biased region" description="Basic residues" evidence="1">
    <location>
        <begin position="72"/>
        <end position="81"/>
    </location>
</feature>
<keyword evidence="2" id="KW-0472">Membrane</keyword>
<feature type="region of interest" description="Disordered" evidence="1">
    <location>
        <begin position="69"/>
        <end position="93"/>
    </location>
</feature>
<proteinExistence type="predicted"/>
<keyword evidence="2" id="KW-1133">Transmembrane helix</keyword>
<name>A0ABW2E562_9ACTN</name>
<reference evidence="4" key="1">
    <citation type="journal article" date="2019" name="Int. J. Syst. Evol. Microbiol.">
        <title>The Global Catalogue of Microorganisms (GCM) 10K type strain sequencing project: providing services to taxonomists for standard genome sequencing and annotation.</title>
        <authorList>
            <consortium name="The Broad Institute Genomics Platform"/>
            <consortium name="The Broad Institute Genome Sequencing Center for Infectious Disease"/>
            <person name="Wu L."/>
            <person name="Ma J."/>
        </authorList>
    </citation>
    <scope>NUCLEOTIDE SEQUENCE [LARGE SCALE GENOMIC DNA]</scope>
    <source>
        <strain evidence="4">JCM 4855</strain>
    </source>
</reference>
<evidence type="ECO:0000256" key="1">
    <source>
        <dbReference type="SAM" id="MobiDB-lite"/>
    </source>
</evidence>